<accession>A0A449DB03</accession>
<dbReference type="InterPro" id="IPR028098">
    <property type="entry name" value="Glyco_trans_4-like_N"/>
</dbReference>
<dbReference type="AlphaFoldDB" id="A0A449DB03"/>
<keyword evidence="2 4" id="KW-0808">Transferase</keyword>
<dbReference type="Pfam" id="PF13692">
    <property type="entry name" value="Glyco_trans_1_4"/>
    <property type="match status" value="1"/>
</dbReference>
<name>A0A449DB03_9MICO</name>
<dbReference type="Proteomes" id="UP000386281">
    <property type="component" value="Unassembled WGS sequence"/>
</dbReference>
<dbReference type="EMBL" id="CAACXN010000015">
    <property type="protein sequence ID" value="VEW14730.1"/>
    <property type="molecule type" value="Genomic_DNA"/>
</dbReference>
<dbReference type="RefSeq" id="WP_190247252.1">
    <property type="nucleotide sequence ID" value="NZ_CAACXN010000015.1"/>
</dbReference>
<proteinExistence type="predicted"/>
<dbReference type="Pfam" id="PF13579">
    <property type="entry name" value="Glyco_trans_4_4"/>
    <property type="match status" value="1"/>
</dbReference>
<reference evidence="4 5" key="1">
    <citation type="submission" date="2019-02" db="EMBL/GenBank/DDBJ databases">
        <authorList>
            <consortium name="Pathogen Informatics"/>
        </authorList>
    </citation>
    <scope>NUCLEOTIDE SEQUENCE [LARGE SCALE GENOMIC DNA]</scope>
    <source>
        <strain evidence="4 5">3012STDY7078520</strain>
    </source>
</reference>
<evidence type="ECO:0000256" key="2">
    <source>
        <dbReference type="ARBA" id="ARBA00022679"/>
    </source>
</evidence>
<dbReference type="SUPFAM" id="SSF53756">
    <property type="entry name" value="UDP-Glycosyltransferase/glycogen phosphorylase"/>
    <property type="match status" value="1"/>
</dbReference>
<evidence type="ECO:0000313" key="5">
    <source>
        <dbReference type="Proteomes" id="UP000386281"/>
    </source>
</evidence>
<dbReference type="PANTHER" id="PTHR12526:SF629">
    <property type="entry name" value="TEICHURONIC ACID BIOSYNTHESIS GLYCOSYLTRANSFERASE TUAH-RELATED"/>
    <property type="match status" value="1"/>
</dbReference>
<evidence type="ECO:0000259" key="3">
    <source>
        <dbReference type="Pfam" id="PF13579"/>
    </source>
</evidence>
<keyword evidence="1" id="KW-0328">Glycosyltransferase</keyword>
<protein>
    <submittedName>
        <fullName evidence="4">Putative glycosyl transferase</fullName>
    </submittedName>
</protein>
<dbReference type="PANTHER" id="PTHR12526">
    <property type="entry name" value="GLYCOSYLTRANSFERASE"/>
    <property type="match status" value="1"/>
</dbReference>
<dbReference type="GO" id="GO:0016757">
    <property type="term" value="F:glycosyltransferase activity"/>
    <property type="evidence" value="ECO:0007669"/>
    <property type="project" value="UniProtKB-KW"/>
</dbReference>
<sequence>MRIAVVVHNGVKHDARVLKGAASLKAQGHDVRVFGLTPDECQEFLLPNGVPVYLTHRDVSSAKARIEREGLPRGRASSIWTSFRIQGESVFESVKNTFHPDIIHMHDHLTLTAAAYYKKEFSCPLVWDAHEIYEDLASIESVRAEVNAKIIRENARYVDGFITLNQSIADFYHSRYPNLPDAILIPNAVERMAQTVYDGRLHEAAKLRPQQKVLLFQGGYSPNRGITALLEASASLTEDWSLVFMGWGKLADEIKSYADAKSDRPSGQPQVAMIPSAPHDELLSWTAGATLGTIPYENTGLNHLYCSPNKLWEYPAAGVPILATDLPEMKKQIDKYGIGITVRNELSPKQIANSVNDLTDEAISRLKENCGQYSIAEAWQNYEPKLTGLHAQLGKASGAIPTPWYEKITSEARKIFSRK</sequence>
<evidence type="ECO:0000313" key="4">
    <source>
        <dbReference type="EMBL" id="VEW14730.1"/>
    </source>
</evidence>
<evidence type="ECO:0000256" key="1">
    <source>
        <dbReference type="ARBA" id="ARBA00022676"/>
    </source>
</evidence>
<gene>
    <name evidence="4" type="ORF">NCTC12391_02879</name>
</gene>
<feature type="domain" description="Glycosyltransferase subfamily 4-like N-terminal" evidence="3">
    <location>
        <begin position="17"/>
        <end position="187"/>
    </location>
</feature>
<organism evidence="4 5">
    <name type="scientific">Brevibacterium casei</name>
    <dbReference type="NCBI Taxonomy" id="33889"/>
    <lineage>
        <taxon>Bacteria</taxon>
        <taxon>Bacillati</taxon>
        <taxon>Actinomycetota</taxon>
        <taxon>Actinomycetes</taxon>
        <taxon>Micrococcales</taxon>
        <taxon>Brevibacteriaceae</taxon>
        <taxon>Brevibacterium</taxon>
    </lineage>
</organism>
<dbReference type="Gene3D" id="3.40.50.2000">
    <property type="entry name" value="Glycogen Phosphorylase B"/>
    <property type="match status" value="2"/>
</dbReference>